<dbReference type="AlphaFoldDB" id="F1Z8U9"/>
<feature type="compositionally biased region" description="Basic and acidic residues" evidence="1">
    <location>
        <begin position="11"/>
        <end position="29"/>
    </location>
</feature>
<accession>F1Z8U9</accession>
<proteinExistence type="predicted"/>
<sequence>MPGFTRGRHKVPADERDKQERHSGHEDRAAVSSRAAPVAGLLFASDARPGIDGLRTLSQRGRAFSLSHEDASGGWAEILCDGLTFDCCGLAPAKAGEVRGGMQLIGLPRDFAASTLAQVTLAPGPHLAGSGNLQPVVRILSGLVMALARMPGVRAVIWLPAQIAMRPEWFVEAVGIWLKGGPFPALALTGLVRADGGIASRGLAYFTGQEFILSGKDGKPGEGDLRVAIRLVDWLVAHGRVDAPREVTLVGFGPVWVEPDSRNSLKARVL</sequence>
<dbReference type="InParanoid" id="F1Z8U9"/>
<feature type="region of interest" description="Disordered" evidence="1">
    <location>
        <begin position="1"/>
        <end position="33"/>
    </location>
</feature>
<name>F1Z8U9_9SPHN</name>
<dbReference type="RefSeq" id="WP_008065978.1">
    <property type="nucleotide sequence ID" value="NZ_GL876926.1"/>
</dbReference>
<reference evidence="2 3" key="1">
    <citation type="journal article" date="2012" name="J. Bacteriol.">
        <title>Draft Genome Sequence of Novosphingobium nitrogenifigens Y88T.</title>
        <authorList>
            <person name="Strabala T.J."/>
            <person name="Macdonald L."/>
            <person name="Liu V."/>
            <person name="Smit A.M."/>
        </authorList>
    </citation>
    <scope>NUCLEOTIDE SEQUENCE [LARGE SCALE GENOMIC DNA]</scope>
    <source>
        <strain evidence="2 3">DSM 19370</strain>
    </source>
</reference>
<dbReference type="HOGENOM" id="CLU_1077036_0_0_5"/>
<dbReference type="STRING" id="983920.Y88_0951"/>
<evidence type="ECO:0000313" key="3">
    <source>
        <dbReference type="Proteomes" id="UP000004728"/>
    </source>
</evidence>
<evidence type="ECO:0000256" key="1">
    <source>
        <dbReference type="SAM" id="MobiDB-lite"/>
    </source>
</evidence>
<dbReference type="EMBL" id="AEWJ01000038">
    <property type="protein sequence ID" value="EGD58890.1"/>
    <property type="molecule type" value="Genomic_DNA"/>
</dbReference>
<organism evidence="2 3">
    <name type="scientific">Novosphingobium nitrogenifigens DSM 19370</name>
    <dbReference type="NCBI Taxonomy" id="983920"/>
    <lineage>
        <taxon>Bacteria</taxon>
        <taxon>Pseudomonadati</taxon>
        <taxon>Pseudomonadota</taxon>
        <taxon>Alphaproteobacteria</taxon>
        <taxon>Sphingomonadales</taxon>
        <taxon>Sphingomonadaceae</taxon>
        <taxon>Novosphingobium</taxon>
    </lineage>
</organism>
<protein>
    <submittedName>
        <fullName evidence="2">Uncharacterized protein</fullName>
    </submittedName>
</protein>
<comment type="caution">
    <text evidence="2">The sequence shown here is derived from an EMBL/GenBank/DDBJ whole genome shotgun (WGS) entry which is preliminary data.</text>
</comment>
<feature type="compositionally biased region" description="Basic residues" evidence="1">
    <location>
        <begin position="1"/>
        <end position="10"/>
    </location>
</feature>
<keyword evidence="3" id="KW-1185">Reference proteome</keyword>
<evidence type="ECO:0000313" key="2">
    <source>
        <dbReference type="EMBL" id="EGD58890.1"/>
    </source>
</evidence>
<dbReference type="Proteomes" id="UP000004728">
    <property type="component" value="Unassembled WGS sequence"/>
</dbReference>
<gene>
    <name evidence="2" type="ORF">Y88_0951</name>
</gene>